<sequence length="129" mass="14359">MGIRTIFSPFTSRASSHRDSSSEKARMLAACGNACSEALKDLSLSGEAYQLKAKIIQTHPIKTVRFSLSHMRHLAIPPVQVPKALRGANVLGAMVGGKKVPFSRDMWCNRKRRANRRRLDVIHESLVFS</sequence>
<organism evidence="1 2">
    <name type="scientific">Pythium insidiosum</name>
    <name type="common">Pythiosis disease agent</name>
    <dbReference type="NCBI Taxonomy" id="114742"/>
    <lineage>
        <taxon>Eukaryota</taxon>
        <taxon>Sar</taxon>
        <taxon>Stramenopiles</taxon>
        <taxon>Oomycota</taxon>
        <taxon>Peronosporomycetes</taxon>
        <taxon>Pythiales</taxon>
        <taxon>Pythiaceae</taxon>
        <taxon>Pythium</taxon>
    </lineage>
</organism>
<evidence type="ECO:0000313" key="2">
    <source>
        <dbReference type="Proteomes" id="UP001209570"/>
    </source>
</evidence>
<keyword evidence="2" id="KW-1185">Reference proteome</keyword>
<dbReference type="AlphaFoldDB" id="A0AAD5Q5H2"/>
<dbReference type="EMBL" id="JAKCXM010000381">
    <property type="protein sequence ID" value="KAJ0394823.1"/>
    <property type="molecule type" value="Genomic_DNA"/>
</dbReference>
<proteinExistence type="predicted"/>
<evidence type="ECO:0000313" key="1">
    <source>
        <dbReference type="EMBL" id="KAJ0394823.1"/>
    </source>
</evidence>
<reference evidence="1" key="1">
    <citation type="submission" date="2021-12" db="EMBL/GenBank/DDBJ databases">
        <title>Prjna785345.</title>
        <authorList>
            <person name="Rujirawat T."/>
            <person name="Krajaejun T."/>
        </authorList>
    </citation>
    <scope>NUCLEOTIDE SEQUENCE</scope>
    <source>
        <strain evidence="1">Pi057C3</strain>
    </source>
</reference>
<dbReference type="Proteomes" id="UP001209570">
    <property type="component" value="Unassembled WGS sequence"/>
</dbReference>
<comment type="caution">
    <text evidence="1">The sequence shown here is derived from an EMBL/GenBank/DDBJ whole genome shotgun (WGS) entry which is preliminary data.</text>
</comment>
<gene>
    <name evidence="1" type="ORF">P43SY_005882</name>
</gene>
<accession>A0AAD5Q5H2</accession>
<protein>
    <submittedName>
        <fullName evidence="1">Uncharacterized protein</fullName>
    </submittedName>
</protein>
<name>A0AAD5Q5H2_PYTIN</name>